<dbReference type="RefSeq" id="WP_338887511.1">
    <property type="nucleotide sequence ID" value="NZ_CP147846.1"/>
</dbReference>
<organism evidence="1 2">
    <name type="scientific">Rhodococcus sovatensis</name>
    <dbReference type="NCBI Taxonomy" id="1805840"/>
    <lineage>
        <taxon>Bacteria</taxon>
        <taxon>Bacillati</taxon>
        <taxon>Actinomycetota</taxon>
        <taxon>Actinomycetes</taxon>
        <taxon>Mycobacteriales</taxon>
        <taxon>Nocardiaceae</taxon>
        <taxon>Rhodococcus</taxon>
    </lineage>
</organism>
<evidence type="ECO:0000313" key="2">
    <source>
        <dbReference type="Proteomes" id="UP001432000"/>
    </source>
</evidence>
<reference evidence="1 2" key="1">
    <citation type="submission" date="2024-03" db="EMBL/GenBank/DDBJ databases">
        <title>Natural products discovery in diverse microorganisms through a two-stage MS feature dereplication strategy.</title>
        <authorList>
            <person name="Zhang R."/>
        </authorList>
    </citation>
    <scope>NUCLEOTIDE SEQUENCE [LARGE SCALE GENOMIC DNA]</scope>
    <source>
        <strain evidence="1 2">18930</strain>
    </source>
</reference>
<proteinExistence type="predicted"/>
<evidence type="ECO:0000313" key="1">
    <source>
        <dbReference type="EMBL" id="WXG67756.1"/>
    </source>
</evidence>
<keyword evidence="2" id="KW-1185">Reference proteome</keyword>
<sequence length="45" mass="5144">MNQIVSKIVSALRNEFVQDQHHLDECAERLFRPSDLHVPAGSQIN</sequence>
<dbReference type="Proteomes" id="UP001432000">
    <property type="component" value="Chromosome"/>
</dbReference>
<dbReference type="EMBL" id="CP147846">
    <property type="protein sequence ID" value="WXG67756.1"/>
    <property type="molecule type" value="Genomic_DNA"/>
</dbReference>
<name>A0ABZ2PFD5_9NOCA</name>
<protein>
    <submittedName>
        <fullName evidence="1">Uncharacterized protein</fullName>
    </submittedName>
</protein>
<gene>
    <name evidence="1" type="ORF">WDS16_21420</name>
</gene>
<accession>A0ABZ2PFD5</accession>